<dbReference type="Pfam" id="PF06832">
    <property type="entry name" value="BiPBP_C"/>
    <property type="match status" value="1"/>
</dbReference>
<dbReference type="SUPFAM" id="SSF56601">
    <property type="entry name" value="beta-lactamase/transpeptidase-like"/>
    <property type="match status" value="1"/>
</dbReference>
<dbReference type="GO" id="GO:0030288">
    <property type="term" value="C:outer membrane-bounded periplasmic space"/>
    <property type="evidence" value="ECO:0007669"/>
    <property type="project" value="TreeGrafter"/>
</dbReference>
<evidence type="ECO:0000256" key="7">
    <source>
        <dbReference type="ARBA" id="ARBA00022679"/>
    </source>
</evidence>
<proteinExistence type="inferred from homology"/>
<evidence type="ECO:0000256" key="11">
    <source>
        <dbReference type="ARBA" id="ARBA00049902"/>
    </source>
</evidence>
<comment type="pathway">
    <text evidence="1">Cell wall biogenesis; peptidoglycan biosynthesis.</text>
</comment>
<dbReference type="Pfam" id="PF00905">
    <property type="entry name" value="Transpeptidase"/>
    <property type="match status" value="1"/>
</dbReference>
<evidence type="ECO:0000259" key="14">
    <source>
        <dbReference type="Pfam" id="PF06832"/>
    </source>
</evidence>
<dbReference type="InterPro" id="IPR012338">
    <property type="entry name" value="Beta-lactam/transpept-like"/>
</dbReference>
<dbReference type="InterPro" id="IPR036950">
    <property type="entry name" value="PBP_transglycosylase"/>
</dbReference>
<dbReference type="EC" id="2.4.99.28" evidence="10"/>
<dbReference type="Gene3D" id="1.10.3810.10">
    <property type="entry name" value="Biosynthetic peptidoglycan transglycosylase-like"/>
    <property type="match status" value="1"/>
</dbReference>
<dbReference type="GO" id="GO:0008955">
    <property type="term" value="F:peptidoglycan glycosyltransferase activity"/>
    <property type="evidence" value="ECO:0007669"/>
    <property type="project" value="UniProtKB-EC"/>
</dbReference>
<keyword evidence="9" id="KW-0511">Multifunctional enzyme</keyword>
<accession>A0A3L9Y8E1</accession>
<keyword evidence="6" id="KW-0328">Glycosyltransferase</keyword>
<keyword evidence="16" id="KW-1185">Reference proteome</keyword>
<keyword evidence="7" id="KW-0808">Transferase</keyword>
<keyword evidence="4" id="KW-0121">Carboxypeptidase</keyword>
<reference evidence="15 16" key="1">
    <citation type="submission" date="2018-10" db="EMBL/GenBank/DDBJ databases">
        <authorList>
            <person name="Jung H.S."/>
            <person name="Jeon C.O."/>
        </authorList>
    </citation>
    <scope>NUCLEOTIDE SEQUENCE [LARGE SCALE GENOMIC DNA]</scope>
    <source>
        <strain evidence="15 16">MA-7-27</strain>
    </source>
</reference>
<dbReference type="PANTHER" id="PTHR32282:SF15">
    <property type="entry name" value="PENICILLIN-BINDING PROTEIN 1C"/>
    <property type="match status" value="1"/>
</dbReference>
<evidence type="ECO:0000259" key="12">
    <source>
        <dbReference type="Pfam" id="PF00905"/>
    </source>
</evidence>
<comment type="similarity">
    <text evidence="2">In the C-terminal section; belongs to the transpeptidase family.</text>
</comment>
<dbReference type="GO" id="GO:0006508">
    <property type="term" value="P:proteolysis"/>
    <property type="evidence" value="ECO:0007669"/>
    <property type="project" value="UniProtKB-KW"/>
</dbReference>
<evidence type="ECO:0000256" key="6">
    <source>
        <dbReference type="ARBA" id="ARBA00022676"/>
    </source>
</evidence>
<evidence type="ECO:0000256" key="3">
    <source>
        <dbReference type="ARBA" id="ARBA00007739"/>
    </source>
</evidence>
<dbReference type="InterPro" id="IPR001460">
    <property type="entry name" value="PCN-bd_Tpept"/>
</dbReference>
<comment type="catalytic activity">
    <reaction evidence="11">
        <text>[GlcNAc-(1-&gt;4)-Mur2Ac(oyl-L-Ala-gamma-D-Glu-L-Lys-D-Ala-D-Ala)](n)-di-trans,octa-cis-undecaprenyl diphosphate + beta-D-GlcNAc-(1-&gt;4)-Mur2Ac(oyl-L-Ala-gamma-D-Glu-L-Lys-D-Ala-D-Ala)-di-trans,octa-cis-undecaprenyl diphosphate = [GlcNAc-(1-&gt;4)-Mur2Ac(oyl-L-Ala-gamma-D-Glu-L-Lys-D-Ala-D-Ala)](n+1)-di-trans,octa-cis-undecaprenyl diphosphate + di-trans,octa-cis-undecaprenyl diphosphate + H(+)</text>
        <dbReference type="Rhea" id="RHEA:23708"/>
        <dbReference type="Rhea" id="RHEA-COMP:9602"/>
        <dbReference type="Rhea" id="RHEA-COMP:9603"/>
        <dbReference type="ChEBI" id="CHEBI:15378"/>
        <dbReference type="ChEBI" id="CHEBI:58405"/>
        <dbReference type="ChEBI" id="CHEBI:60033"/>
        <dbReference type="ChEBI" id="CHEBI:78435"/>
        <dbReference type="EC" id="2.4.99.28"/>
    </reaction>
</comment>
<evidence type="ECO:0000256" key="4">
    <source>
        <dbReference type="ARBA" id="ARBA00022645"/>
    </source>
</evidence>
<feature type="domain" description="Glycosyl transferase family 51" evidence="13">
    <location>
        <begin position="59"/>
        <end position="226"/>
    </location>
</feature>
<evidence type="ECO:0000313" key="16">
    <source>
        <dbReference type="Proteomes" id="UP000281343"/>
    </source>
</evidence>
<dbReference type="InterPro" id="IPR011815">
    <property type="entry name" value="PBP_1c"/>
</dbReference>
<dbReference type="PANTHER" id="PTHR32282">
    <property type="entry name" value="BINDING PROTEIN TRANSPEPTIDASE, PUTATIVE-RELATED"/>
    <property type="match status" value="1"/>
</dbReference>
<dbReference type="InterPro" id="IPR023346">
    <property type="entry name" value="Lysozyme-like_dom_sf"/>
</dbReference>
<dbReference type="EMBL" id="RCNT01000001">
    <property type="protein sequence ID" value="RMA43377.1"/>
    <property type="molecule type" value="Genomic_DNA"/>
</dbReference>
<dbReference type="InterPro" id="IPR009647">
    <property type="entry name" value="PBP_C"/>
</dbReference>
<evidence type="ECO:0000256" key="5">
    <source>
        <dbReference type="ARBA" id="ARBA00022670"/>
    </source>
</evidence>
<dbReference type="UniPathway" id="UPA00219"/>
<dbReference type="InterPro" id="IPR001264">
    <property type="entry name" value="Glyco_trans_51"/>
</dbReference>
<evidence type="ECO:0000259" key="13">
    <source>
        <dbReference type="Pfam" id="PF00912"/>
    </source>
</evidence>
<dbReference type="InterPro" id="IPR050396">
    <property type="entry name" value="Glycosyltr_51/Transpeptidase"/>
</dbReference>
<keyword evidence="5" id="KW-0645">Protease</keyword>
<dbReference type="Pfam" id="PF00912">
    <property type="entry name" value="Transgly"/>
    <property type="match status" value="1"/>
</dbReference>
<evidence type="ECO:0000313" key="15">
    <source>
        <dbReference type="EMBL" id="RMA43377.1"/>
    </source>
</evidence>
<dbReference type="Proteomes" id="UP000281343">
    <property type="component" value="Unassembled WGS sequence"/>
</dbReference>
<evidence type="ECO:0000256" key="2">
    <source>
        <dbReference type="ARBA" id="ARBA00007090"/>
    </source>
</evidence>
<protein>
    <recommendedName>
        <fullName evidence="10">peptidoglycan glycosyltransferase</fullName>
        <ecNumber evidence="10">2.4.99.28</ecNumber>
    </recommendedName>
</protein>
<dbReference type="RefSeq" id="WP_121895969.1">
    <property type="nucleotide sequence ID" value="NZ_RCNT01000001.1"/>
</dbReference>
<evidence type="ECO:0000256" key="8">
    <source>
        <dbReference type="ARBA" id="ARBA00022801"/>
    </source>
</evidence>
<dbReference type="GO" id="GO:0008658">
    <property type="term" value="F:penicillin binding"/>
    <property type="evidence" value="ECO:0007669"/>
    <property type="project" value="InterPro"/>
</dbReference>
<feature type="domain" description="Penicillin-binding C-terminal" evidence="14">
    <location>
        <begin position="596"/>
        <end position="678"/>
    </location>
</feature>
<evidence type="ECO:0000256" key="10">
    <source>
        <dbReference type="ARBA" id="ARBA00044770"/>
    </source>
</evidence>
<dbReference type="AlphaFoldDB" id="A0A3L9Y8E1"/>
<dbReference type="Gene3D" id="3.40.710.10">
    <property type="entry name" value="DD-peptidase/beta-lactamase superfamily"/>
    <property type="match status" value="1"/>
</dbReference>
<dbReference type="NCBIfam" id="TIGR02073">
    <property type="entry name" value="PBP_1c"/>
    <property type="match status" value="1"/>
</dbReference>
<dbReference type="GO" id="GO:0004180">
    <property type="term" value="F:carboxypeptidase activity"/>
    <property type="evidence" value="ECO:0007669"/>
    <property type="project" value="UniProtKB-KW"/>
</dbReference>
<organism evidence="15 16">
    <name type="scientific">Rhodophyticola porphyridii</name>
    <dbReference type="NCBI Taxonomy" id="1852017"/>
    <lineage>
        <taxon>Bacteria</taxon>
        <taxon>Pseudomonadati</taxon>
        <taxon>Pseudomonadota</taxon>
        <taxon>Alphaproteobacteria</taxon>
        <taxon>Rhodobacterales</taxon>
        <taxon>Roseobacteraceae</taxon>
        <taxon>Rhodophyticola</taxon>
    </lineage>
</organism>
<sequence>MRLWRSPLIALALTLVLVGTGVARLNAWIDATELPPLVPVTGVEVVDRNGDLLRAYTVEDGRWRLPVRLAEVDPGFIDMLITYEDRRFWTHSGVDPRAFARAAWQALRYGRIVSGGSTLTMQVARLLEDSGTGAWRGKLRQIRLALALERVLSKEEILTLYLHLAPYGGNVEGLRAASLTWFGTEPRRLTAAQSALLVALPQAPASRRPDRFPEAARLARDRVLDRAIRFGGIAETEIAWARRAPIPDERHGFPALAPHLADRVLADRPTAARHALTLDRGVQAQMELLAARAVEGRDRRLTAAIMVLDHRTGEMRATVGAADYTDDVRRGFVDMTRALRSPGSTLKPLVYGLGFEAGLIHPETLVDDRPVRFGSYAPQNFDNVFRGELSVRHALQASLNTPVVSLLDQIGPAEMLTRMRRIGMRAELPQGEPGLAIGLGGIGTSMEDLMRLYAMIARGGETMPLRIRPSDDAGARNRILSATAAWYLGDILSGLVPPPNAPRNGLAYKTGTSYGHRDAWAFGFDGRHVVGVWLGRADGASVPGAFGADLAAPLLFEAFARLGPDLAPLAAPPLGALTVPHMQLPPPLRRFQPETAGARDAEAPVIAFPPDGAILAATPDLPLLARVERGHPPFTWLWNGRPVATGVFDRQVDLGRAAPGFAELTVIDATGRAERGFIEISR</sequence>
<dbReference type="OrthoDB" id="9766909at2"/>
<comment type="caution">
    <text evidence="15">The sequence shown here is derived from an EMBL/GenBank/DDBJ whole genome shotgun (WGS) entry which is preliminary data.</text>
</comment>
<name>A0A3L9Y8E1_9RHOB</name>
<evidence type="ECO:0000256" key="9">
    <source>
        <dbReference type="ARBA" id="ARBA00023268"/>
    </source>
</evidence>
<gene>
    <name evidence="15" type="primary">pbpC</name>
    <name evidence="15" type="ORF">D9R08_00005</name>
</gene>
<dbReference type="GO" id="GO:0009252">
    <property type="term" value="P:peptidoglycan biosynthetic process"/>
    <property type="evidence" value="ECO:0007669"/>
    <property type="project" value="UniProtKB-UniPathway"/>
</dbReference>
<comment type="similarity">
    <text evidence="3">In the N-terminal section; belongs to the glycosyltransferase 51 family.</text>
</comment>
<evidence type="ECO:0000256" key="1">
    <source>
        <dbReference type="ARBA" id="ARBA00004752"/>
    </source>
</evidence>
<feature type="domain" description="Penicillin-binding protein transpeptidase" evidence="12">
    <location>
        <begin position="304"/>
        <end position="513"/>
    </location>
</feature>
<keyword evidence="8" id="KW-0378">Hydrolase</keyword>
<dbReference type="SUPFAM" id="SSF53955">
    <property type="entry name" value="Lysozyme-like"/>
    <property type="match status" value="1"/>
</dbReference>